<sequence length="663" mass="75242">MSHEVYVYDDFYPFSTYLATHTVKSSYCLLALCLLTFHCTRVSAQKANFEIYRDSIYRIIDTARSESEKFLQYSRIHDKLSPKDTALVLAYQDTMRSFKGKVDDDFFEATYNFQLAWTLRLQRRFTEARPVIKKTIEAYKRLDSVRFAASIGRAHQMGTIIGLATQDLAFGHRQATQAIEKFRSVTGEEDNLAGTLSNLGSILMQTGLTEEALSPLRESERMYRKAKRPDRYFHPVLNQGNAHNTMGNRDSAVYHYERALAAIDEQSRPNPGQRAFVQTNLGTVYLRQGKLADARDQLESASITFEKLGAKREYASAAGNLIVVYNKLGEHRKARDIGQQALNSAAKFPEVKRKILESQITTFINLREPDSTQAYLDAFLKATNERNEAQLEKSVANAEAQFQNDLKVAEIERLELEDQVSQDRITRQKWLLIGAALILALLSFLAYGLFRQRRRIEKQKDTIAKALKEKETLLKEIHHRVKNNLQMVSSLLSLQGRYLEDDGAKAALKMGNSRVRSMALIHQKLYLTDEVNTLINARDYLEKLVTELVKNLKRPDLELALLLDVEDTELDIDRMIPLGLIVNELVTNALKYAYDGRESGRLSIKLQPEGEGHSLTVQDDGVGMPEESRTNSFGLHLVESLVDQLGGKLQRQEGKGAGLELSF</sequence>
<dbReference type="AlphaFoldDB" id="A0A1H9GLQ0"/>
<dbReference type="STRING" id="478744.SAMN05444359_11113"/>
<dbReference type="EMBL" id="FOFB01000011">
    <property type="protein sequence ID" value="SEQ50990.1"/>
    <property type="molecule type" value="Genomic_DNA"/>
</dbReference>
<evidence type="ECO:0000256" key="1">
    <source>
        <dbReference type="SAM" id="Coils"/>
    </source>
</evidence>
<keyword evidence="1" id="KW-0175">Coiled coil</keyword>
<dbReference type="GO" id="GO:0016301">
    <property type="term" value="F:kinase activity"/>
    <property type="evidence" value="ECO:0007669"/>
    <property type="project" value="UniProtKB-KW"/>
</dbReference>
<dbReference type="PROSITE" id="PS50109">
    <property type="entry name" value="HIS_KIN"/>
    <property type="match status" value="1"/>
</dbReference>
<reference evidence="5" key="1">
    <citation type="submission" date="2016-10" db="EMBL/GenBank/DDBJ databases">
        <authorList>
            <person name="Varghese N."/>
            <person name="Submissions S."/>
        </authorList>
    </citation>
    <scope>NUCLEOTIDE SEQUENCE [LARGE SCALE GENOMIC DNA]</scope>
    <source>
        <strain evidence="5">DSM 24740</strain>
    </source>
</reference>
<dbReference type="Pfam" id="PF13424">
    <property type="entry name" value="TPR_12"/>
    <property type="match status" value="1"/>
</dbReference>
<dbReference type="SMART" id="SM00028">
    <property type="entry name" value="TPR"/>
    <property type="match status" value="5"/>
</dbReference>
<dbReference type="InParanoid" id="A0A1H9GLQ0"/>
<dbReference type="Gene3D" id="1.25.40.10">
    <property type="entry name" value="Tetratricopeptide repeat domain"/>
    <property type="match status" value="1"/>
</dbReference>
<evidence type="ECO:0000313" key="4">
    <source>
        <dbReference type="EMBL" id="SEQ50990.1"/>
    </source>
</evidence>
<dbReference type="SUPFAM" id="SSF55874">
    <property type="entry name" value="ATPase domain of HSP90 chaperone/DNA topoisomerase II/histidine kinase"/>
    <property type="match status" value="1"/>
</dbReference>
<dbReference type="InterPro" id="IPR005467">
    <property type="entry name" value="His_kinase_dom"/>
</dbReference>
<dbReference type="Pfam" id="PF07568">
    <property type="entry name" value="HisKA_2"/>
    <property type="match status" value="1"/>
</dbReference>
<dbReference type="InterPro" id="IPR003594">
    <property type="entry name" value="HATPase_dom"/>
</dbReference>
<keyword evidence="2" id="KW-0812">Transmembrane</keyword>
<dbReference type="InterPro" id="IPR011495">
    <property type="entry name" value="Sig_transdc_His_kin_sub2_dim/P"/>
</dbReference>
<keyword evidence="2" id="KW-0472">Membrane</keyword>
<dbReference type="Proteomes" id="UP000199021">
    <property type="component" value="Unassembled WGS sequence"/>
</dbReference>
<keyword evidence="4" id="KW-0808">Transferase</keyword>
<dbReference type="Pfam" id="PF13374">
    <property type="entry name" value="TPR_10"/>
    <property type="match status" value="1"/>
</dbReference>
<feature type="coiled-coil region" evidence="1">
    <location>
        <begin position="381"/>
        <end position="419"/>
    </location>
</feature>
<dbReference type="PANTHER" id="PTHR43065">
    <property type="entry name" value="SENSOR HISTIDINE KINASE"/>
    <property type="match status" value="1"/>
</dbReference>
<organism evidence="4 5">
    <name type="scientific">Neolewinella agarilytica</name>
    <dbReference type="NCBI Taxonomy" id="478744"/>
    <lineage>
        <taxon>Bacteria</taxon>
        <taxon>Pseudomonadati</taxon>
        <taxon>Bacteroidota</taxon>
        <taxon>Saprospiria</taxon>
        <taxon>Saprospirales</taxon>
        <taxon>Lewinellaceae</taxon>
        <taxon>Neolewinella</taxon>
    </lineage>
</organism>
<feature type="domain" description="Histidine kinase" evidence="3">
    <location>
        <begin position="476"/>
        <end position="663"/>
    </location>
</feature>
<proteinExistence type="predicted"/>
<dbReference type="Gene3D" id="3.30.565.10">
    <property type="entry name" value="Histidine kinase-like ATPase, C-terminal domain"/>
    <property type="match status" value="1"/>
</dbReference>
<gene>
    <name evidence="4" type="ORF">SAMN05444359_11113</name>
</gene>
<dbReference type="InterPro" id="IPR019734">
    <property type="entry name" value="TPR_rpt"/>
</dbReference>
<evidence type="ECO:0000256" key="2">
    <source>
        <dbReference type="SAM" id="Phobius"/>
    </source>
</evidence>
<dbReference type="InterPro" id="IPR036890">
    <property type="entry name" value="HATPase_C_sf"/>
</dbReference>
<dbReference type="Pfam" id="PF02518">
    <property type="entry name" value="HATPase_c"/>
    <property type="match status" value="1"/>
</dbReference>
<dbReference type="PANTHER" id="PTHR43065:SF23">
    <property type="entry name" value="SENSOR HISTIDINE KINASE PDTAS"/>
    <property type="match status" value="1"/>
</dbReference>
<name>A0A1H9GLQ0_9BACT</name>
<keyword evidence="4" id="KW-0418">Kinase</keyword>
<protein>
    <submittedName>
        <fullName evidence="4">Two-component sensor histidine kinase, contains HisKA and HATPase domains</fullName>
    </submittedName>
</protein>
<dbReference type="SUPFAM" id="SSF48452">
    <property type="entry name" value="TPR-like"/>
    <property type="match status" value="1"/>
</dbReference>
<accession>A0A1H9GLQ0</accession>
<dbReference type="SMART" id="SM00387">
    <property type="entry name" value="HATPase_c"/>
    <property type="match status" value="1"/>
</dbReference>
<evidence type="ECO:0000313" key="5">
    <source>
        <dbReference type="Proteomes" id="UP000199021"/>
    </source>
</evidence>
<dbReference type="Gene3D" id="3.30.450.20">
    <property type="entry name" value="PAS domain"/>
    <property type="match status" value="1"/>
</dbReference>
<dbReference type="InterPro" id="IPR011990">
    <property type="entry name" value="TPR-like_helical_dom_sf"/>
</dbReference>
<evidence type="ECO:0000259" key="3">
    <source>
        <dbReference type="PROSITE" id="PS50109"/>
    </source>
</evidence>
<keyword evidence="5" id="KW-1185">Reference proteome</keyword>
<feature type="transmembrane region" description="Helical" evidence="2">
    <location>
        <begin position="430"/>
        <end position="450"/>
    </location>
</feature>
<keyword evidence="2" id="KW-1133">Transmembrane helix</keyword>